<feature type="domain" description="Amidohydrolase-related" evidence="2">
    <location>
        <begin position="23"/>
        <end position="95"/>
    </location>
</feature>
<dbReference type="InterPro" id="IPR032466">
    <property type="entry name" value="Metal_Hydrolase"/>
</dbReference>
<dbReference type="InterPro" id="IPR052350">
    <property type="entry name" value="Metallo-dep_Lactonases"/>
</dbReference>
<organism evidence="3">
    <name type="scientific">freshwater metagenome</name>
    <dbReference type="NCBI Taxonomy" id="449393"/>
    <lineage>
        <taxon>unclassified sequences</taxon>
        <taxon>metagenomes</taxon>
        <taxon>ecological metagenomes</taxon>
    </lineage>
</organism>
<dbReference type="Pfam" id="PF04909">
    <property type="entry name" value="Amidohydro_2"/>
    <property type="match status" value="1"/>
</dbReference>
<proteinExistence type="inferred from homology"/>
<dbReference type="PANTHER" id="PTHR43569:SF1">
    <property type="entry name" value="BLL3371 PROTEIN"/>
    <property type="match status" value="1"/>
</dbReference>
<dbReference type="EMBL" id="CAFAAI010000156">
    <property type="protein sequence ID" value="CAB4799932.1"/>
    <property type="molecule type" value="Genomic_DNA"/>
</dbReference>
<sequence length="95" mass="10547">MKLGGIGMAVFGLGFEHHATPPTSLDLVDAWGDPIRYAIDQFGPQRCMFESNFPVDRMSCSYVTLWNAFKHIAAGMGHDDKTALFYGTASRAYRL</sequence>
<dbReference type="GO" id="GO:0016787">
    <property type="term" value="F:hydrolase activity"/>
    <property type="evidence" value="ECO:0007669"/>
    <property type="project" value="InterPro"/>
</dbReference>
<dbReference type="SUPFAM" id="SSF51556">
    <property type="entry name" value="Metallo-dependent hydrolases"/>
    <property type="match status" value="1"/>
</dbReference>
<evidence type="ECO:0000256" key="1">
    <source>
        <dbReference type="ARBA" id="ARBA00038310"/>
    </source>
</evidence>
<evidence type="ECO:0000259" key="2">
    <source>
        <dbReference type="Pfam" id="PF04909"/>
    </source>
</evidence>
<accession>A0A6J6XSL6</accession>
<dbReference type="Gene3D" id="3.20.20.140">
    <property type="entry name" value="Metal-dependent hydrolases"/>
    <property type="match status" value="1"/>
</dbReference>
<dbReference type="InterPro" id="IPR006680">
    <property type="entry name" value="Amidohydro-rel"/>
</dbReference>
<dbReference type="AlphaFoldDB" id="A0A6J6XSL6"/>
<protein>
    <submittedName>
        <fullName evidence="3">Unannotated protein</fullName>
    </submittedName>
</protein>
<name>A0A6J6XSL6_9ZZZZ</name>
<evidence type="ECO:0000313" key="3">
    <source>
        <dbReference type="EMBL" id="CAB4799932.1"/>
    </source>
</evidence>
<reference evidence="3" key="1">
    <citation type="submission" date="2020-05" db="EMBL/GenBank/DDBJ databases">
        <authorList>
            <person name="Chiriac C."/>
            <person name="Salcher M."/>
            <person name="Ghai R."/>
            <person name="Kavagutti S V."/>
        </authorList>
    </citation>
    <scope>NUCLEOTIDE SEQUENCE</scope>
</reference>
<comment type="similarity">
    <text evidence="1">Belongs to the metallo-dependent hydrolases superfamily.</text>
</comment>
<dbReference type="PANTHER" id="PTHR43569">
    <property type="entry name" value="AMIDOHYDROLASE"/>
    <property type="match status" value="1"/>
</dbReference>
<gene>
    <name evidence="3" type="ORF">UFOPK2992_00965</name>
</gene>